<keyword evidence="4 9" id="KW-0479">Metal-binding</keyword>
<dbReference type="Pfam" id="PF00067">
    <property type="entry name" value="p450"/>
    <property type="match status" value="1"/>
</dbReference>
<keyword evidence="5 9" id="KW-0560">Oxidoreductase</keyword>
<evidence type="ECO:0000256" key="5">
    <source>
        <dbReference type="ARBA" id="ARBA00023002"/>
    </source>
</evidence>
<protein>
    <submittedName>
        <fullName evidence="10">Cytochrome</fullName>
    </submittedName>
</protein>
<dbReference type="SUPFAM" id="SSF48264">
    <property type="entry name" value="Cytochrome P450"/>
    <property type="match status" value="1"/>
</dbReference>
<dbReference type="OrthoDB" id="4156795at2"/>
<reference evidence="10 11" key="1">
    <citation type="submission" date="2017-07" db="EMBL/GenBank/DDBJ databases">
        <title>Amycolatopsis antarcticus sp. nov., isolated from the surface of an Antarcticus brown macroalga.</title>
        <authorList>
            <person name="Wang J."/>
            <person name="Leiva S."/>
            <person name="Huang J."/>
            <person name="Huang Y."/>
        </authorList>
    </citation>
    <scope>NUCLEOTIDE SEQUENCE [LARGE SCALE GENOMIC DNA]</scope>
    <source>
        <strain evidence="10 11">AU-G6</strain>
    </source>
</reference>
<dbReference type="GO" id="GO:0006707">
    <property type="term" value="P:cholesterol catabolic process"/>
    <property type="evidence" value="ECO:0007669"/>
    <property type="project" value="TreeGrafter"/>
</dbReference>
<evidence type="ECO:0000256" key="9">
    <source>
        <dbReference type="RuleBase" id="RU000461"/>
    </source>
</evidence>
<dbReference type="PRINTS" id="PR00359">
    <property type="entry name" value="BP450"/>
</dbReference>
<dbReference type="FunFam" id="1.10.630.10:FF:000018">
    <property type="entry name" value="Cytochrome P450 monooxygenase"/>
    <property type="match status" value="1"/>
</dbReference>
<dbReference type="FunCoup" id="A0A263CZX9">
    <property type="interactions" value="11"/>
</dbReference>
<sequence length="432" mass="46994">MPIPTVREFRQTAIMGLRRSATRLVAAGGDPAAKVLGHRPLPDPHPFYDEIRDRGPLYRSRLGFHVTAHHATASAVLRDPALLVLPGAELGSVDWDREPGKPVAHLIEHSLLAMNPPVHTRLRRVVAPWFTPRALRTRTEQIEKTVRGCLDELAHLDEFDLVPEFAVRVPVRVICDLLAVDDSRENDFARWGRIVGGSLDGVRSLTEWRVVAESLREMTEFFTDLIERRRAEPGEDVVSGLIAAQDSEELTARDLVATTALLLGAGFETTQSLIGNGVLALLEHPVQRAALVADPALAGNAVEEVLRWDSPVQMTARLSDKAVTVGGRELPPASAVVTLLGGANRDPEVFADPHRFDITRANARDHLAFSSGAHYCLGAGLARMEGEIALRELFGRYPDLSAAGAARRGPSRTLHGLLSLPVRTGVAKVVAT</sequence>
<evidence type="ECO:0000256" key="6">
    <source>
        <dbReference type="ARBA" id="ARBA00023004"/>
    </source>
</evidence>
<dbReference type="CDD" id="cd20625">
    <property type="entry name" value="CYP164-like"/>
    <property type="match status" value="1"/>
</dbReference>
<dbReference type="EMBL" id="NKYE01000011">
    <property type="protein sequence ID" value="OZM71740.1"/>
    <property type="molecule type" value="Genomic_DNA"/>
</dbReference>
<comment type="caution">
    <text evidence="10">The sequence shown here is derived from an EMBL/GenBank/DDBJ whole genome shotgun (WGS) entry which is preliminary data.</text>
</comment>
<dbReference type="RefSeq" id="WP_094864023.1">
    <property type="nucleotide sequence ID" value="NZ_NKYE01000011.1"/>
</dbReference>
<evidence type="ECO:0000256" key="4">
    <source>
        <dbReference type="ARBA" id="ARBA00022723"/>
    </source>
</evidence>
<dbReference type="InterPro" id="IPR002397">
    <property type="entry name" value="Cyt_P450_B"/>
</dbReference>
<evidence type="ECO:0000256" key="1">
    <source>
        <dbReference type="ARBA" id="ARBA00004660"/>
    </source>
</evidence>
<keyword evidence="11" id="KW-1185">Reference proteome</keyword>
<evidence type="ECO:0000313" key="10">
    <source>
        <dbReference type="EMBL" id="OZM71740.1"/>
    </source>
</evidence>
<dbReference type="PROSITE" id="PS00086">
    <property type="entry name" value="CYTOCHROME_P450"/>
    <property type="match status" value="1"/>
</dbReference>
<gene>
    <name evidence="10" type="ORF">CFN78_18080</name>
</gene>
<evidence type="ECO:0000313" key="11">
    <source>
        <dbReference type="Proteomes" id="UP000242444"/>
    </source>
</evidence>
<comment type="pathway">
    <text evidence="1">Antibiotic biosynthesis; vancomycin biosynthesis.</text>
</comment>
<comment type="similarity">
    <text evidence="2 9">Belongs to the cytochrome P450 family.</text>
</comment>
<name>A0A263CZX9_9PSEU</name>
<dbReference type="InterPro" id="IPR017972">
    <property type="entry name" value="Cyt_P450_CS"/>
</dbReference>
<comment type="function">
    <text evidence="8">Involved in the coupling of aromatic side chains of the heptapeptide of vancomycin.</text>
</comment>
<dbReference type="GO" id="GO:0020037">
    <property type="term" value="F:heme binding"/>
    <property type="evidence" value="ECO:0007669"/>
    <property type="project" value="InterPro"/>
</dbReference>
<dbReference type="Gene3D" id="1.10.630.10">
    <property type="entry name" value="Cytochrome P450"/>
    <property type="match status" value="1"/>
</dbReference>
<evidence type="ECO:0000256" key="3">
    <source>
        <dbReference type="ARBA" id="ARBA00022617"/>
    </source>
</evidence>
<dbReference type="GO" id="GO:0005506">
    <property type="term" value="F:iron ion binding"/>
    <property type="evidence" value="ECO:0007669"/>
    <property type="project" value="InterPro"/>
</dbReference>
<dbReference type="InterPro" id="IPR036396">
    <property type="entry name" value="Cyt_P450_sf"/>
</dbReference>
<accession>A0A263CZX9</accession>
<evidence type="ECO:0000256" key="2">
    <source>
        <dbReference type="ARBA" id="ARBA00010617"/>
    </source>
</evidence>
<dbReference type="Proteomes" id="UP000242444">
    <property type="component" value="Unassembled WGS sequence"/>
</dbReference>
<proteinExistence type="inferred from homology"/>
<dbReference type="PANTHER" id="PTHR46696">
    <property type="entry name" value="P450, PUTATIVE (EUROFUNG)-RELATED"/>
    <property type="match status" value="1"/>
</dbReference>
<dbReference type="InterPro" id="IPR001128">
    <property type="entry name" value="Cyt_P450"/>
</dbReference>
<evidence type="ECO:0000256" key="7">
    <source>
        <dbReference type="ARBA" id="ARBA00023033"/>
    </source>
</evidence>
<dbReference type="InParanoid" id="A0A263CZX9"/>
<dbReference type="PANTHER" id="PTHR46696:SF4">
    <property type="entry name" value="BIOTIN BIOSYNTHESIS CYTOCHROME P450"/>
    <property type="match status" value="1"/>
</dbReference>
<keyword evidence="3 9" id="KW-0349">Heme</keyword>
<dbReference type="GO" id="GO:0036199">
    <property type="term" value="F:cholest-4-en-3-one 26-monooxygenase activity"/>
    <property type="evidence" value="ECO:0007669"/>
    <property type="project" value="TreeGrafter"/>
</dbReference>
<dbReference type="GO" id="GO:0008395">
    <property type="term" value="F:steroid hydroxylase activity"/>
    <property type="evidence" value="ECO:0007669"/>
    <property type="project" value="TreeGrafter"/>
</dbReference>
<keyword evidence="6 9" id="KW-0408">Iron</keyword>
<dbReference type="AlphaFoldDB" id="A0A263CZX9"/>
<organism evidence="10 11">
    <name type="scientific">Amycolatopsis antarctica</name>
    <dbReference type="NCBI Taxonomy" id="1854586"/>
    <lineage>
        <taxon>Bacteria</taxon>
        <taxon>Bacillati</taxon>
        <taxon>Actinomycetota</taxon>
        <taxon>Actinomycetes</taxon>
        <taxon>Pseudonocardiales</taxon>
        <taxon>Pseudonocardiaceae</taxon>
        <taxon>Amycolatopsis</taxon>
    </lineage>
</organism>
<keyword evidence="7 9" id="KW-0503">Monooxygenase</keyword>
<evidence type="ECO:0000256" key="8">
    <source>
        <dbReference type="ARBA" id="ARBA00055433"/>
    </source>
</evidence>